<evidence type="ECO:0000313" key="1">
    <source>
        <dbReference type="EMBL" id="MBW7457815.1"/>
    </source>
</evidence>
<protein>
    <submittedName>
        <fullName evidence="1">HAD hydrolase family protein</fullName>
    </submittedName>
</protein>
<dbReference type="Pfam" id="PF08282">
    <property type="entry name" value="Hydrolase_3"/>
    <property type="match status" value="1"/>
</dbReference>
<accession>A0ABS7CA40</accession>
<dbReference type="PANTHER" id="PTHR10000:SF55">
    <property type="entry name" value="5-AMINO-6-(5-PHOSPHO-D-RIBITYLAMINO)URACIL PHOSPHATASE YCSE"/>
    <property type="match status" value="1"/>
</dbReference>
<dbReference type="Proteomes" id="UP001519887">
    <property type="component" value="Unassembled WGS sequence"/>
</dbReference>
<dbReference type="Gene3D" id="3.40.50.1000">
    <property type="entry name" value="HAD superfamily/HAD-like"/>
    <property type="match status" value="1"/>
</dbReference>
<dbReference type="InterPro" id="IPR023214">
    <property type="entry name" value="HAD_sf"/>
</dbReference>
<dbReference type="SUPFAM" id="SSF56784">
    <property type="entry name" value="HAD-like"/>
    <property type="match status" value="1"/>
</dbReference>
<dbReference type="GO" id="GO:0016787">
    <property type="term" value="F:hydrolase activity"/>
    <property type="evidence" value="ECO:0007669"/>
    <property type="project" value="UniProtKB-KW"/>
</dbReference>
<evidence type="ECO:0000313" key="2">
    <source>
        <dbReference type="Proteomes" id="UP001519887"/>
    </source>
</evidence>
<feature type="non-terminal residue" evidence="1">
    <location>
        <position position="48"/>
    </location>
</feature>
<dbReference type="PANTHER" id="PTHR10000">
    <property type="entry name" value="PHOSPHOSERINE PHOSPHATASE"/>
    <property type="match status" value="1"/>
</dbReference>
<dbReference type="PROSITE" id="PS01228">
    <property type="entry name" value="COF_1"/>
    <property type="match status" value="1"/>
</dbReference>
<dbReference type="InterPro" id="IPR036412">
    <property type="entry name" value="HAD-like_sf"/>
</dbReference>
<gene>
    <name evidence="1" type="ORF">K0U00_27625</name>
</gene>
<comment type="caution">
    <text evidence="1">The sequence shown here is derived from an EMBL/GenBank/DDBJ whole genome shotgun (WGS) entry which is preliminary data.</text>
</comment>
<organism evidence="1 2">
    <name type="scientific">Paenibacillus sepulcri</name>
    <dbReference type="NCBI Taxonomy" id="359917"/>
    <lineage>
        <taxon>Bacteria</taxon>
        <taxon>Bacillati</taxon>
        <taxon>Bacillota</taxon>
        <taxon>Bacilli</taxon>
        <taxon>Bacillales</taxon>
        <taxon>Paenibacillaceae</taxon>
        <taxon>Paenibacillus</taxon>
    </lineage>
</organism>
<name>A0ABS7CA40_9BACL</name>
<reference evidence="1 2" key="1">
    <citation type="submission" date="2021-07" db="EMBL/GenBank/DDBJ databases">
        <title>Paenibacillus radiodurans sp. nov., isolated from the southeastern edge of Tengger Desert.</title>
        <authorList>
            <person name="Zhang G."/>
        </authorList>
    </citation>
    <scope>NUCLEOTIDE SEQUENCE [LARGE SCALE GENOMIC DNA]</scope>
    <source>
        <strain evidence="1 2">CCM 7311</strain>
    </source>
</reference>
<keyword evidence="2" id="KW-1185">Reference proteome</keyword>
<keyword evidence="1" id="KW-0378">Hydrolase</keyword>
<sequence length="48" mass="5292">MGTIKLIALDMDGTLLNEMQEISSENAEWIQKALDADIMVCFATGRGF</sequence>
<proteinExistence type="predicted"/>
<dbReference type="EMBL" id="JAHZIK010000972">
    <property type="protein sequence ID" value="MBW7457815.1"/>
    <property type="molecule type" value="Genomic_DNA"/>
</dbReference>